<dbReference type="EMBL" id="FR687360">
    <property type="protein sequence ID" value="CBW77175.1"/>
    <property type="molecule type" value="Genomic_DNA"/>
</dbReference>
<dbReference type="eggNOG" id="COG2801">
    <property type="taxonomic scope" value="Bacteria"/>
</dbReference>
<accession>E5AVQ1</accession>
<dbReference type="PANTHER" id="PTHR47515">
    <property type="entry name" value="LOW CALCIUM RESPONSE LOCUS PROTEIN T"/>
    <property type="match status" value="1"/>
</dbReference>
<sequence length="99" mass="11686">MHDEAKPDYESEVLTVRLVELAHEPWRFSYRRLHALMKCDGIHANHKRVHRLYREAGLAVRRRRRHHGVMIEREQPALPSGPNEVGLISWWTRCRTGGV</sequence>
<dbReference type="PANTHER" id="PTHR47515:SF1">
    <property type="entry name" value="BLR2054 PROTEIN"/>
    <property type="match status" value="1"/>
</dbReference>
<feature type="domain" description="HTH-like" evidence="1">
    <location>
        <begin position="22"/>
        <end position="66"/>
    </location>
</feature>
<evidence type="ECO:0000313" key="2">
    <source>
        <dbReference type="EMBL" id="CBW77175.1"/>
    </source>
</evidence>
<dbReference type="Pfam" id="PF13276">
    <property type="entry name" value="HTH_21"/>
    <property type="match status" value="1"/>
</dbReference>
<dbReference type="KEGG" id="brh:RBRH_03500"/>
<reference evidence="2 3" key="1">
    <citation type="journal article" date="2011" name="J. Bacteriol.">
        <title>Complete genome sequence of Burkholderia rhizoxinica, an endosymbiont of Rhizopus microsporus.</title>
        <authorList>
            <person name="Lackner G."/>
            <person name="Moebius N."/>
            <person name="Partida-Martinez L."/>
            <person name="Hertweck C."/>
        </authorList>
    </citation>
    <scope>NUCLEOTIDE SEQUENCE [LARGE SCALE GENOMIC DNA]</scope>
    <source>
        <strain evidence="3">DSM 19002 / CIP 109453 / HKI 454</strain>
        <plasmid evidence="2 3">pBRH01</plasmid>
    </source>
</reference>
<dbReference type="HOGENOM" id="CLU_2314962_0_0_4"/>
<dbReference type="Proteomes" id="UP000007437">
    <property type="component" value="Plasmid pBRH01"/>
</dbReference>
<geneLocation type="plasmid" evidence="2 3">
    <name>pBRH01</name>
</geneLocation>
<dbReference type="AlphaFoldDB" id="E5AVQ1"/>
<gene>
    <name evidence="2" type="ordered locus">RBRH_03500</name>
</gene>
<name>E5AVQ1_MYCRK</name>
<proteinExistence type="predicted"/>
<evidence type="ECO:0000259" key="1">
    <source>
        <dbReference type="Pfam" id="PF13276"/>
    </source>
</evidence>
<keyword evidence="2" id="KW-0614">Plasmid</keyword>
<evidence type="ECO:0000313" key="3">
    <source>
        <dbReference type="Proteomes" id="UP000007437"/>
    </source>
</evidence>
<protein>
    <submittedName>
        <fullName evidence="2">Transposase</fullName>
    </submittedName>
</protein>
<organism evidence="2 3">
    <name type="scientific">Mycetohabitans rhizoxinica (strain DSM 19002 / CIP 109453 / HKI 454)</name>
    <name type="common">Paraburkholderia rhizoxinica</name>
    <dbReference type="NCBI Taxonomy" id="882378"/>
    <lineage>
        <taxon>Bacteria</taxon>
        <taxon>Pseudomonadati</taxon>
        <taxon>Pseudomonadota</taxon>
        <taxon>Betaproteobacteria</taxon>
        <taxon>Burkholderiales</taxon>
        <taxon>Burkholderiaceae</taxon>
        <taxon>Mycetohabitans</taxon>
    </lineage>
</organism>
<dbReference type="InterPro" id="IPR025948">
    <property type="entry name" value="HTH-like_dom"/>
</dbReference>